<feature type="domain" description="RING-type" evidence="7">
    <location>
        <begin position="311"/>
        <end position="358"/>
    </location>
</feature>
<dbReference type="PANTHER" id="PTHR14155:SF627">
    <property type="entry name" value="OS06G0192800 PROTEIN"/>
    <property type="match status" value="1"/>
</dbReference>
<evidence type="ECO:0000259" key="7">
    <source>
        <dbReference type="PROSITE" id="PS50089"/>
    </source>
</evidence>
<dbReference type="PROSITE" id="PS50089">
    <property type="entry name" value="ZF_RING_2"/>
    <property type="match status" value="1"/>
</dbReference>
<keyword evidence="6" id="KW-0812">Transmembrane</keyword>
<dbReference type="InterPro" id="IPR013083">
    <property type="entry name" value="Znf_RING/FYVE/PHD"/>
</dbReference>
<keyword evidence="9" id="KW-1185">Reference proteome</keyword>
<keyword evidence="3" id="KW-0862">Zinc</keyword>
<dbReference type="InterPro" id="IPR001841">
    <property type="entry name" value="Znf_RING"/>
</dbReference>
<name>A0AAD1UBD3_EUPCR</name>
<organism evidence="8 9">
    <name type="scientific">Euplotes crassus</name>
    <dbReference type="NCBI Taxonomy" id="5936"/>
    <lineage>
        <taxon>Eukaryota</taxon>
        <taxon>Sar</taxon>
        <taxon>Alveolata</taxon>
        <taxon>Ciliophora</taxon>
        <taxon>Intramacronucleata</taxon>
        <taxon>Spirotrichea</taxon>
        <taxon>Hypotrichia</taxon>
        <taxon>Euplotida</taxon>
        <taxon>Euplotidae</taxon>
        <taxon>Moneuplotes</taxon>
    </lineage>
</organism>
<feature type="compositionally biased region" description="Polar residues" evidence="5">
    <location>
        <begin position="385"/>
        <end position="398"/>
    </location>
</feature>
<dbReference type="PROSITE" id="PS51257">
    <property type="entry name" value="PROKAR_LIPOPROTEIN"/>
    <property type="match status" value="1"/>
</dbReference>
<dbReference type="Gene3D" id="3.30.40.10">
    <property type="entry name" value="Zinc/RING finger domain, C3HC4 (zinc finger)"/>
    <property type="match status" value="1"/>
</dbReference>
<dbReference type="Proteomes" id="UP001295684">
    <property type="component" value="Unassembled WGS sequence"/>
</dbReference>
<proteinExistence type="predicted"/>
<keyword evidence="6" id="KW-0472">Membrane</keyword>
<gene>
    <name evidence="8" type="ORF">ECRASSUSDP1_LOCUS5051</name>
</gene>
<dbReference type="SUPFAM" id="SSF57850">
    <property type="entry name" value="RING/U-box"/>
    <property type="match status" value="1"/>
</dbReference>
<dbReference type="InterPro" id="IPR053238">
    <property type="entry name" value="RING-H2_zinc_finger"/>
</dbReference>
<evidence type="ECO:0000256" key="2">
    <source>
        <dbReference type="ARBA" id="ARBA00022771"/>
    </source>
</evidence>
<evidence type="ECO:0000256" key="6">
    <source>
        <dbReference type="SAM" id="Phobius"/>
    </source>
</evidence>
<dbReference type="GO" id="GO:0008270">
    <property type="term" value="F:zinc ion binding"/>
    <property type="evidence" value="ECO:0007669"/>
    <property type="project" value="UniProtKB-KW"/>
</dbReference>
<keyword evidence="6" id="KW-1133">Transmembrane helix</keyword>
<dbReference type="AlphaFoldDB" id="A0AAD1UBD3"/>
<sequence>MFTKFIIANIVQLVVLSILILSCITEAREMQREVDTWEDILARNLEIYIPPPDQECSSHKTCNLCYEDSSCTYIAGACSSDLMNELWDEDYDQEVAAGYCQSAIEQGSIVLEDITGQTIEMKTLDGATSTNNSICEWVLEMNSDKTVNLEIERSSEIYEEILLEYEKLSGEKIEMTNKDLYQCGDGAYVSELTEIKSFKIRVQILNDSSAYTILLSQTGIDYSYPAVFTRNKALVGYISVMLMILFMLLVVSLIVFSFFKDNSCFKNSQQKYHDMLRNTDKRNKVQIDRVMDSMVSGEFRAIRIKFVDKHCAICFEEFRGMHQVHLVNECLHLFHTECLYNWYLTIARTRKLACPQCDTQTLLTQSPPPPHLSITKDLCLITPLSDPTSQLPSPQVSTSRRKFS</sequence>
<dbReference type="PANTHER" id="PTHR14155">
    <property type="entry name" value="RING FINGER DOMAIN-CONTAINING"/>
    <property type="match status" value="1"/>
</dbReference>
<accession>A0AAD1UBD3</accession>
<dbReference type="Pfam" id="PF13639">
    <property type="entry name" value="zf-RING_2"/>
    <property type="match status" value="1"/>
</dbReference>
<evidence type="ECO:0000313" key="8">
    <source>
        <dbReference type="EMBL" id="CAI2363714.1"/>
    </source>
</evidence>
<feature type="transmembrane region" description="Helical" evidence="6">
    <location>
        <begin position="234"/>
        <end position="259"/>
    </location>
</feature>
<dbReference type="SMART" id="SM00184">
    <property type="entry name" value="RING"/>
    <property type="match status" value="1"/>
</dbReference>
<comment type="caution">
    <text evidence="8">The sequence shown here is derived from an EMBL/GenBank/DDBJ whole genome shotgun (WGS) entry which is preliminary data.</text>
</comment>
<reference evidence="8" key="1">
    <citation type="submission" date="2023-07" db="EMBL/GenBank/DDBJ databases">
        <authorList>
            <consortium name="AG Swart"/>
            <person name="Singh M."/>
            <person name="Singh A."/>
            <person name="Seah K."/>
            <person name="Emmerich C."/>
        </authorList>
    </citation>
    <scope>NUCLEOTIDE SEQUENCE</scope>
    <source>
        <strain evidence="8">DP1</strain>
    </source>
</reference>
<protein>
    <recommendedName>
        <fullName evidence="7">RING-type domain-containing protein</fullName>
    </recommendedName>
</protein>
<evidence type="ECO:0000256" key="1">
    <source>
        <dbReference type="ARBA" id="ARBA00022723"/>
    </source>
</evidence>
<evidence type="ECO:0000313" key="9">
    <source>
        <dbReference type="Proteomes" id="UP001295684"/>
    </source>
</evidence>
<evidence type="ECO:0000256" key="4">
    <source>
        <dbReference type="PROSITE-ProRule" id="PRU00175"/>
    </source>
</evidence>
<keyword evidence="1" id="KW-0479">Metal-binding</keyword>
<feature type="region of interest" description="Disordered" evidence="5">
    <location>
        <begin position="385"/>
        <end position="404"/>
    </location>
</feature>
<keyword evidence="2 4" id="KW-0863">Zinc-finger</keyword>
<dbReference type="EMBL" id="CAMPGE010004864">
    <property type="protein sequence ID" value="CAI2363714.1"/>
    <property type="molecule type" value="Genomic_DNA"/>
</dbReference>
<feature type="transmembrane region" description="Helical" evidence="6">
    <location>
        <begin position="6"/>
        <end position="24"/>
    </location>
</feature>
<evidence type="ECO:0000256" key="3">
    <source>
        <dbReference type="ARBA" id="ARBA00022833"/>
    </source>
</evidence>
<evidence type="ECO:0000256" key="5">
    <source>
        <dbReference type="SAM" id="MobiDB-lite"/>
    </source>
</evidence>